<dbReference type="InterPro" id="IPR042303">
    <property type="entry name" value="Malonyl_CoA_deC_C_sf"/>
</dbReference>
<dbReference type="EMBL" id="JAWQEG010001898">
    <property type="protein sequence ID" value="KAK3875904.1"/>
    <property type="molecule type" value="Genomic_DNA"/>
</dbReference>
<keyword evidence="6" id="KW-1185">Reference proteome</keyword>
<dbReference type="GO" id="GO:0006633">
    <property type="term" value="P:fatty acid biosynthetic process"/>
    <property type="evidence" value="ECO:0007669"/>
    <property type="project" value="InterPro"/>
</dbReference>
<gene>
    <name evidence="5" type="ORF">Pcinc_019251</name>
    <name evidence="4" type="ORF">Pcinc_035625</name>
</gene>
<dbReference type="AlphaFoldDB" id="A0AAE1KKP1"/>
<dbReference type="Gene3D" id="1.20.140.90">
    <property type="entry name" value="Malonyl-CoA decarboxylase, oligemerization domain"/>
    <property type="match status" value="1"/>
</dbReference>
<dbReference type="FunFam" id="3.40.630.150:FF:000001">
    <property type="entry name" value="Malonyl-CoA decarboxylase, mitochondrial"/>
    <property type="match status" value="1"/>
</dbReference>
<evidence type="ECO:0000259" key="3">
    <source>
        <dbReference type="Pfam" id="PF17408"/>
    </source>
</evidence>
<dbReference type="GO" id="GO:0005759">
    <property type="term" value="C:mitochondrial matrix"/>
    <property type="evidence" value="ECO:0007669"/>
    <property type="project" value="TreeGrafter"/>
</dbReference>
<dbReference type="PANTHER" id="PTHR28641">
    <property type="match status" value="1"/>
</dbReference>
<evidence type="ECO:0000313" key="6">
    <source>
        <dbReference type="Proteomes" id="UP001286313"/>
    </source>
</evidence>
<dbReference type="GO" id="GO:0005782">
    <property type="term" value="C:peroxisomal matrix"/>
    <property type="evidence" value="ECO:0007669"/>
    <property type="project" value="TreeGrafter"/>
</dbReference>
<evidence type="ECO:0000313" key="4">
    <source>
        <dbReference type="EMBL" id="KAK3858169.1"/>
    </source>
</evidence>
<sequence>MDPLRLSTSLPRCKSAPIPIVAVRRNITLVPISLGSLGPPLDRPLTPSPMPSPPSSPPLPSSPSGLVQAAREALSKAVSKRDSKTSVLAIDEDMRDVCYYYSQLGTEERSDFLIHMATLFSTNHTAVEQLIQQKPQVDIDGNKMEAQRLRWEDRLRQAIQPTYHWIFSQISRLSGGVKFLVDMRQDLLTTLYTKASDVFLAAALKTLDSTLRELLSLWFTVGLLNVQRITWESPCNMLQKVSEYEAVHPVRNWTDLKRRVGLYRRCFIFTHSCMPNEPLVVLHIFLTSEIACSMAKILKTSRTPSLDESSMKKDCEDPSLINTAIFYSITSTQKGLKGIELGNYLIKRVVHELRAEFPHMTQFSSLSPIPLYVKWLSALMIRAERGEQSIFTSDELSELRKHLGTESDSNVYERLRKLFTTNGWVEEEELVNTLQMPLMRLCAHYLYNEKLRGYALDGVANFHLKNGAMMWRINWMADRSPRGLANSCGLMVNYRYFLEDCESQSRTYLESSRIVASDTVVSLARAADEVMKVNTTSPPSSARSPTPPLITVTPDSKM</sequence>
<protein>
    <recommendedName>
        <fullName evidence="7">Malonyl-CoA decarboxylase</fullName>
    </recommendedName>
</protein>
<feature type="domain" description="Malonyl-CoA decarboxylase N-terminal" evidence="3">
    <location>
        <begin position="146"/>
        <end position="219"/>
    </location>
</feature>
<dbReference type="PANTHER" id="PTHR28641:SF1">
    <property type="entry name" value="MALONYL-COA DECARBOXYLASE, MITOCHONDRIAL"/>
    <property type="match status" value="1"/>
</dbReference>
<dbReference type="InterPro" id="IPR035372">
    <property type="entry name" value="MCD_N"/>
</dbReference>
<dbReference type="GO" id="GO:2001294">
    <property type="term" value="P:malonyl-CoA catabolic process"/>
    <property type="evidence" value="ECO:0007669"/>
    <property type="project" value="TreeGrafter"/>
</dbReference>
<dbReference type="GO" id="GO:0006085">
    <property type="term" value="P:acetyl-CoA biosynthetic process"/>
    <property type="evidence" value="ECO:0007669"/>
    <property type="project" value="TreeGrafter"/>
</dbReference>
<organism evidence="5 6">
    <name type="scientific">Petrolisthes cinctipes</name>
    <name type="common">Flat porcelain crab</name>
    <dbReference type="NCBI Taxonomy" id="88211"/>
    <lineage>
        <taxon>Eukaryota</taxon>
        <taxon>Metazoa</taxon>
        <taxon>Ecdysozoa</taxon>
        <taxon>Arthropoda</taxon>
        <taxon>Crustacea</taxon>
        <taxon>Multicrustacea</taxon>
        <taxon>Malacostraca</taxon>
        <taxon>Eumalacostraca</taxon>
        <taxon>Eucarida</taxon>
        <taxon>Decapoda</taxon>
        <taxon>Pleocyemata</taxon>
        <taxon>Anomura</taxon>
        <taxon>Galatheoidea</taxon>
        <taxon>Porcellanidae</taxon>
        <taxon>Petrolisthes</taxon>
    </lineage>
</organism>
<dbReference type="Gene3D" id="3.40.630.150">
    <property type="entry name" value="Malonyl-CoA decarboxylase, catalytic domain"/>
    <property type="match status" value="1"/>
</dbReference>
<name>A0AAE1KKP1_PETCI</name>
<evidence type="ECO:0000313" key="5">
    <source>
        <dbReference type="EMBL" id="KAK3875904.1"/>
    </source>
</evidence>
<dbReference type="InterPro" id="IPR038351">
    <property type="entry name" value="MCD_N_sf"/>
</dbReference>
<proteinExistence type="predicted"/>
<reference evidence="5" key="1">
    <citation type="submission" date="2023-10" db="EMBL/GenBank/DDBJ databases">
        <title>Genome assemblies of two species of porcelain crab, Petrolisthes cinctipes and Petrolisthes manimaculis (Anomura: Porcellanidae).</title>
        <authorList>
            <person name="Angst P."/>
        </authorList>
    </citation>
    <scope>NUCLEOTIDE SEQUENCE</scope>
    <source>
        <strain evidence="5">PB745_01</strain>
        <tissue evidence="5">Gill</tissue>
    </source>
</reference>
<dbReference type="Pfam" id="PF17408">
    <property type="entry name" value="MCD_N"/>
    <property type="match status" value="1"/>
</dbReference>
<dbReference type="Proteomes" id="UP001286313">
    <property type="component" value="Unassembled WGS sequence"/>
</dbReference>
<feature type="compositionally biased region" description="Pro residues" evidence="1">
    <location>
        <begin position="46"/>
        <end position="61"/>
    </location>
</feature>
<feature type="domain" description="Malonyl-CoA decarboxylase C-terminal" evidence="2">
    <location>
        <begin position="222"/>
        <end position="496"/>
    </location>
</feature>
<evidence type="ECO:0008006" key="7">
    <source>
        <dbReference type="Google" id="ProtNLM"/>
    </source>
</evidence>
<evidence type="ECO:0000256" key="1">
    <source>
        <dbReference type="SAM" id="MobiDB-lite"/>
    </source>
</evidence>
<dbReference type="EMBL" id="JAWQEG010005391">
    <property type="protein sequence ID" value="KAK3858169.1"/>
    <property type="molecule type" value="Genomic_DNA"/>
</dbReference>
<dbReference type="GO" id="GO:0050080">
    <property type="term" value="F:malonyl-CoA decarboxylase activity"/>
    <property type="evidence" value="ECO:0007669"/>
    <property type="project" value="InterPro"/>
</dbReference>
<accession>A0AAE1KKP1</accession>
<feature type="region of interest" description="Disordered" evidence="1">
    <location>
        <begin position="38"/>
        <end position="66"/>
    </location>
</feature>
<evidence type="ECO:0000259" key="2">
    <source>
        <dbReference type="Pfam" id="PF05292"/>
    </source>
</evidence>
<dbReference type="Pfam" id="PF05292">
    <property type="entry name" value="MCD"/>
    <property type="match status" value="1"/>
</dbReference>
<feature type="region of interest" description="Disordered" evidence="1">
    <location>
        <begin position="534"/>
        <end position="558"/>
    </location>
</feature>
<dbReference type="InterPro" id="IPR038917">
    <property type="entry name" value="Malonyl_CoA_deC"/>
</dbReference>
<feature type="compositionally biased region" description="Low complexity" evidence="1">
    <location>
        <begin position="535"/>
        <end position="544"/>
    </location>
</feature>
<comment type="caution">
    <text evidence="5">The sequence shown here is derived from an EMBL/GenBank/DDBJ whole genome shotgun (WGS) entry which is preliminary data.</text>
</comment>
<dbReference type="InterPro" id="IPR007956">
    <property type="entry name" value="Malonyl_CoA_deC_C"/>
</dbReference>